<evidence type="ECO:0000313" key="1">
    <source>
        <dbReference type="EMBL" id="CAG7822893.1"/>
    </source>
</evidence>
<name>A0A8J2KXU9_9HEXA</name>
<evidence type="ECO:0000313" key="2">
    <source>
        <dbReference type="Proteomes" id="UP000708208"/>
    </source>
</evidence>
<gene>
    <name evidence="1" type="ORF">AFUS01_LOCUS33138</name>
</gene>
<dbReference type="AlphaFoldDB" id="A0A8J2KXU9"/>
<protein>
    <submittedName>
        <fullName evidence="1">Uncharacterized protein</fullName>
    </submittedName>
</protein>
<comment type="caution">
    <text evidence="1">The sequence shown here is derived from an EMBL/GenBank/DDBJ whole genome shotgun (WGS) entry which is preliminary data.</text>
</comment>
<accession>A0A8J2KXU9</accession>
<keyword evidence="2" id="KW-1185">Reference proteome</keyword>
<dbReference type="EMBL" id="CAJVCH010527790">
    <property type="protein sequence ID" value="CAG7822893.1"/>
    <property type="molecule type" value="Genomic_DNA"/>
</dbReference>
<sequence>MKKAQIIVSVHERKIKAAFEELQSRCARCASLSQMTHTRCPSPLVRGRNQNPNPTS</sequence>
<dbReference type="Proteomes" id="UP000708208">
    <property type="component" value="Unassembled WGS sequence"/>
</dbReference>
<feature type="non-terminal residue" evidence="1">
    <location>
        <position position="1"/>
    </location>
</feature>
<reference evidence="1" key="1">
    <citation type="submission" date="2021-06" db="EMBL/GenBank/DDBJ databases">
        <authorList>
            <person name="Hodson N. C."/>
            <person name="Mongue J. A."/>
            <person name="Jaron S. K."/>
        </authorList>
    </citation>
    <scope>NUCLEOTIDE SEQUENCE</scope>
</reference>
<organism evidence="1 2">
    <name type="scientific">Allacma fusca</name>
    <dbReference type="NCBI Taxonomy" id="39272"/>
    <lineage>
        <taxon>Eukaryota</taxon>
        <taxon>Metazoa</taxon>
        <taxon>Ecdysozoa</taxon>
        <taxon>Arthropoda</taxon>
        <taxon>Hexapoda</taxon>
        <taxon>Collembola</taxon>
        <taxon>Symphypleona</taxon>
        <taxon>Sminthuridae</taxon>
        <taxon>Allacma</taxon>
    </lineage>
</organism>
<proteinExistence type="predicted"/>